<dbReference type="InterPro" id="IPR020456">
    <property type="entry name" value="Acylphosphatase"/>
</dbReference>
<evidence type="ECO:0000313" key="10">
    <source>
        <dbReference type="Proteomes" id="UP000627781"/>
    </source>
</evidence>
<dbReference type="InterPro" id="IPR001792">
    <property type="entry name" value="Acylphosphatase-like_dom"/>
</dbReference>
<dbReference type="InterPro" id="IPR017968">
    <property type="entry name" value="Acylphosphatase_CS"/>
</dbReference>
<evidence type="ECO:0000256" key="6">
    <source>
        <dbReference type="RuleBase" id="RU000553"/>
    </source>
</evidence>
<comment type="similarity">
    <text evidence="1 7">Belongs to the acylphosphatase family.</text>
</comment>
<dbReference type="SUPFAM" id="SSF54975">
    <property type="entry name" value="Acylphosphatase/BLUF domain-like"/>
    <property type="match status" value="1"/>
</dbReference>
<evidence type="ECO:0000256" key="1">
    <source>
        <dbReference type="ARBA" id="ARBA00005614"/>
    </source>
</evidence>
<organism evidence="9 10">
    <name type="scientific">Clostridium cibarium</name>
    <dbReference type="NCBI Taxonomy" id="2762247"/>
    <lineage>
        <taxon>Bacteria</taxon>
        <taxon>Bacillati</taxon>
        <taxon>Bacillota</taxon>
        <taxon>Clostridia</taxon>
        <taxon>Eubacteriales</taxon>
        <taxon>Clostridiaceae</taxon>
        <taxon>Clostridium</taxon>
    </lineage>
</organism>
<keyword evidence="5 6" id="KW-0378">Hydrolase</keyword>
<feature type="domain" description="Acylphosphatase-like" evidence="8">
    <location>
        <begin position="3"/>
        <end position="90"/>
    </location>
</feature>
<dbReference type="Proteomes" id="UP000627781">
    <property type="component" value="Unassembled WGS sequence"/>
</dbReference>
<dbReference type="RefSeq" id="WP_143314661.1">
    <property type="nucleotide sequence ID" value="NZ_JACSRA010000001.1"/>
</dbReference>
<comment type="catalytic activity">
    <reaction evidence="4 5 6">
        <text>an acyl phosphate + H2O = a carboxylate + phosphate + H(+)</text>
        <dbReference type="Rhea" id="RHEA:14965"/>
        <dbReference type="ChEBI" id="CHEBI:15377"/>
        <dbReference type="ChEBI" id="CHEBI:15378"/>
        <dbReference type="ChEBI" id="CHEBI:29067"/>
        <dbReference type="ChEBI" id="CHEBI:43474"/>
        <dbReference type="ChEBI" id="CHEBI:59918"/>
        <dbReference type="EC" id="3.6.1.7"/>
    </reaction>
</comment>
<dbReference type="Gene3D" id="3.30.70.100">
    <property type="match status" value="1"/>
</dbReference>
<gene>
    <name evidence="9" type="ORF">H9661_00180</name>
</gene>
<evidence type="ECO:0000256" key="3">
    <source>
        <dbReference type="ARBA" id="ARBA00015991"/>
    </source>
</evidence>
<evidence type="ECO:0000256" key="4">
    <source>
        <dbReference type="ARBA" id="ARBA00047645"/>
    </source>
</evidence>
<feature type="active site" evidence="5">
    <location>
        <position position="36"/>
    </location>
</feature>
<dbReference type="PANTHER" id="PTHR47268">
    <property type="entry name" value="ACYLPHOSPHATASE"/>
    <property type="match status" value="1"/>
</dbReference>
<reference evidence="9 10" key="1">
    <citation type="submission" date="2020-08" db="EMBL/GenBank/DDBJ databases">
        <title>A Genomic Blueprint of the Chicken Gut Microbiome.</title>
        <authorList>
            <person name="Gilroy R."/>
            <person name="Ravi A."/>
            <person name="Getino M."/>
            <person name="Pursley I."/>
            <person name="Horton D.L."/>
            <person name="Alikhan N.-F."/>
            <person name="Baker D."/>
            <person name="Gharbi K."/>
            <person name="Hall N."/>
            <person name="Watson M."/>
            <person name="Adriaenssens E.M."/>
            <person name="Foster-Nyarko E."/>
            <person name="Jarju S."/>
            <person name="Secka A."/>
            <person name="Antonio M."/>
            <person name="Oren A."/>
            <person name="Chaudhuri R."/>
            <person name="La Ragione R.M."/>
            <person name="Hildebrand F."/>
            <person name="Pallen M.J."/>
        </authorList>
    </citation>
    <scope>NUCLEOTIDE SEQUENCE [LARGE SCALE GENOMIC DNA]</scope>
    <source>
        <strain evidence="9 10">Sa3CVN1</strain>
    </source>
</reference>
<name>A0ABR8PNL9_9CLOT</name>
<dbReference type="PROSITE" id="PS51160">
    <property type="entry name" value="ACYLPHOSPHATASE_3"/>
    <property type="match status" value="1"/>
</dbReference>
<evidence type="ECO:0000256" key="5">
    <source>
        <dbReference type="PROSITE-ProRule" id="PRU00520"/>
    </source>
</evidence>
<dbReference type="PANTHER" id="PTHR47268:SF4">
    <property type="entry name" value="ACYLPHOSPHATASE"/>
    <property type="match status" value="1"/>
</dbReference>
<accession>A0ABR8PNL9</accession>
<dbReference type="EC" id="3.6.1.7" evidence="2 5"/>
<dbReference type="PROSITE" id="PS00150">
    <property type="entry name" value="ACYLPHOSPHATASE_1"/>
    <property type="match status" value="1"/>
</dbReference>
<dbReference type="PROSITE" id="PS00151">
    <property type="entry name" value="ACYLPHOSPHATASE_2"/>
    <property type="match status" value="1"/>
</dbReference>
<evidence type="ECO:0000313" key="9">
    <source>
        <dbReference type="EMBL" id="MBD7909758.1"/>
    </source>
</evidence>
<comment type="caution">
    <text evidence="9">The sequence shown here is derived from an EMBL/GenBank/DDBJ whole genome shotgun (WGS) entry which is preliminary data.</text>
</comment>
<dbReference type="Pfam" id="PF00708">
    <property type="entry name" value="Acylphosphatase"/>
    <property type="match status" value="1"/>
</dbReference>
<dbReference type="EMBL" id="JACSRA010000001">
    <property type="protein sequence ID" value="MBD7909758.1"/>
    <property type="molecule type" value="Genomic_DNA"/>
</dbReference>
<dbReference type="InterPro" id="IPR036046">
    <property type="entry name" value="Acylphosphatase-like_dom_sf"/>
</dbReference>
<keyword evidence="10" id="KW-1185">Reference proteome</keyword>
<evidence type="ECO:0000259" key="8">
    <source>
        <dbReference type="PROSITE" id="PS51160"/>
    </source>
</evidence>
<feature type="active site" evidence="5">
    <location>
        <position position="18"/>
    </location>
</feature>
<evidence type="ECO:0000256" key="2">
    <source>
        <dbReference type="ARBA" id="ARBA00012150"/>
    </source>
</evidence>
<sequence>MVRYFLILEGRVQGVGFRFYAQSNALKYSLTGFVRNMPNGTVELEVQGTENNLQKFISVIREGNRFINVTDFSKKEVSLIQDEKKFRVIY</sequence>
<evidence type="ECO:0000256" key="7">
    <source>
        <dbReference type="RuleBase" id="RU004168"/>
    </source>
</evidence>
<proteinExistence type="inferred from homology"/>
<protein>
    <recommendedName>
        <fullName evidence="3 5">Acylphosphatase</fullName>
        <ecNumber evidence="2 5">3.6.1.7</ecNumber>
    </recommendedName>
</protein>